<name>A0A8H3EFK9_9LECA</name>
<organism evidence="4 5">
    <name type="scientific">Alectoria fallacina</name>
    <dbReference type="NCBI Taxonomy" id="1903189"/>
    <lineage>
        <taxon>Eukaryota</taxon>
        <taxon>Fungi</taxon>
        <taxon>Dikarya</taxon>
        <taxon>Ascomycota</taxon>
        <taxon>Pezizomycotina</taxon>
        <taxon>Lecanoromycetes</taxon>
        <taxon>OSLEUM clade</taxon>
        <taxon>Lecanoromycetidae</taxon>
        <taxon>Lecanorales</taxon>
        <taxon>Lecanorineae</taxon>
        <taxon>Parmeliaceae</taxon>
        <taxon>Alectoria</taxon>
    </lineage>
</organism>
<feature type="region of interest" description="Disordered" evidence="2">
    <location>
        <begin position="53"/>
        <end position="82"/>
    </location>
</feature>
<dbReference type="GO" id="GO:0006606">
    <property type="term" value="P:protein import into nucleus"/>
    <property type="evidence" value="ECO:0007669"/>
    <property type="project" value="InterPro"/>
</dbReference>
<dbReference type="PANTHER" id="PTHR28063:SF1">
    <property type="entry name" value="RNA POLYMERASE II NUCLEAR LOCALIZATION PROTEIN IWR1"/>
    <property type="match status" value="1"/>
</dbReference>
<evidence type="ECO:0000256" key="2">
    <source>
        <dbReference type="SAM" id="MobiDB-lite"/>
    </source>
</evidence>
<protein>
    <recommendedName>
        <fullName evidence="3">Transcription factor Iwr1 domain-containing protein</fullName>
    </recommendedName>
</protein>
<dbReference type="InterPro" id="IPR013883">
    <property type="entry name" value="TF_Iwr1_dom"/>
</dbReference>
<accession>A0A8H3EFK9</accession>
<feature type="region of interest" description="Disordered" evidence="2">
    <location>
        <begin position="384"/>
        <end position="424"/>
    </location>
</feature>
<proteinExistence type="inferred from homology"/>
<feature type="compositionally biased region" description="Acidic residues" evidence="2">
    <location>
        <begin position="384"/>
        <end position="404"/>
    </location>
</feature>
<feature type="compositionally biased region" description="Basic residues" evidence="2">
    <location>
        <begin position="294"/>
        <end position="305"/>
    </location>
</feature>
<sequence>MAVPERITVKRRRDEDPVEALFIQQKKQRPSGFWKLVDDDSDTPRYAVPLASPTAVKETRTTTTAFPAPKVPTVRTTLPSEGFNERKDAISQFSESARTSADAFPTLEKRLLPSEISQPKQSRQRIPDLFGSVLKGRKFHLVKSLSPISSPFLVSKTTAQKQRKIRRKDLAIFIERTEIIRNTKKKGVVSRTSSGEIGHLDNGEKKDISQYQTPRRRPNVTAVERKWRKETWAKPPEPNAINGSVARTAENIDEPSNQWNYESTQLTEQLQGVVLEEIRAGEERAKRFNNGGKPKVKPKPPKPRQPRTENLADGGSGDDIRKATIHLDDDGDYVLDTYVRSSAQPFGATEPTGSYQNSLQSIDHGNVGILVIEDEEEEALWEAFAEDQESGPEWNSEDEDENAEDYYGNDYPEDEVNSDDEFGRGAYNYRHAASDDEEFGWSDEE</sequence>
<gene>
    <name evidence="4" type="ORF">ALECFALPRED_006266</name>
</gene>
<feature type="region of interest" description="Disordered" evidence="2">
    <location>
        <begin position="283"/>
        <end position="321"/>
    </location>
</feature>
<dbReference type="AlphaFoldDB" id="A0A8H3EFK9"/>
<dbReference type="EMBL" id="CAJPDR010000004">
    <property type="protein sequence ID" value="CAF9904308.1"/>
    <property type="molecule type" value="Genomic_DNA"/>
</dbReference>
<feature type="compositionally biased region" description="Basic and acidic residues" evidence="2">
    <location>
        <begin position="198"/>
        <end position="208"/>
    </location>
</feature>
<feature type="compositionally biased region" description="Basic and acidic residues" evidence="2">
    <location>
        <begin position="223"/>
        <end position="232"/>
    </location>
</feature>
<evidence type="ECO:0000259" key="3">
    <source>
        <dbReference type="Pfam" id="PF08574"/>
    </source>
</evidence>
<comment type="caution">
    <text evidence="4">The sequence shown here is derived from an EMBL/GenBank/DDBJ whole genome shotgun (WGS) entry which is preliminary data.</text>
</comment>
<keyword evidence="5" id="KW-1185">Reference proteome</keyword>
<dbReference type="InterPro" id="IPR040150">
    <property type="entry name" value="Iwr1"/>
</dbReference>
<feature type="compositionally biased region" description="Acidic residues" evidence="2">
    <location>
        <begin position="411"/>
        <end position="420"/>
    </location>
</feature>
<dbReference type="Proteomes" id="UP000664203">
    <property type="component" value="Unassembled WGS sequence"/>
</dbReference>
<dbReference type="PANTHER" id="PTHR28063">
    <property type="entry name" value="RNA POLYMERASE II NUCLEAR LOCALIZATION PROTEIN IWR1"/>
    <property type="match status" value="1"/>
</dbReference>
<reference evidence="4" key="1">
    <citation type="submission" date="2021-03" db="EMBL/GenBank/DDBJ databases">
        <authorList>
            <person name="Tagirdzhanova G."/>
        </authorList>
    </citation>
    <scope>NUCLEOTIDE SEQUENCE</scope>
</reference>
<evidence type="ECO:0000256" key="1">
    <source>
        <dbReference type="ARBA" id="ARBA00010218"/>
    </source>
</evidence>
<dbReference type="Pfam" id="PF08574">
    <property type="entry name" value="Iwr1"/>
    <property type="match status" value="1"/>
</dbReference>
<evidence type="ECO:0000313" key="5">
    <source>
        <dbReference type="Proteomes" id="UP000664203"/>
    </source>
</evidence>
<comment type="similarity">
    <text evidence="1">Belongs to the IWR1/SLC7A6OS family.</text>
</comment>
<feature type="domain" description="Transcription factor Iwr1" evidence="3">
    <location>
        <begin position="331"/>
        <end position="415"/>
    </location>
</feature>
<dbReference type="GO" id="GO:0005737">
    <property type="term" value="C:cytoplasm"/>
    <property type="evidence" value="ECO:0007669"/>
    <property type="project" value="TreeGrafter"/>
</dbReference>
<dbReference type="OrthoDB" id="6255506at2759"/>
<evidence type="ECO:0000313" key="4">
    <source>
        <dbReference type="EMBL" id="CAF9904308.1"/>
    </source>
</evidence>
<feature type="region of interest" description="Disordered" evidence="2">
    <location>
        <begin position="190"/>
        <end position="249"/>
    </location>
</feature>